<keyword evidence="1" id="KW-1133">Transmembrane helix</keyword>
<reference evidence="3" key="1">
    <citation type="submission" date="2018-10" db="EMBL/GenBank/DDBJ databases">
        <title>Population genomic analysis revealed the cold adaptation of white poplar.</title>
        <authorList>
            <person name="Liu Y.-J."/>
        </authorList>
    </citation>
    <scope>NUCLEOTIDE SEQUENCE [LARGE SCALE GENOMIC DNA]</scope>
    <source>
        <strain evidence="3">PAL-ZL1</strain>
    </source>
</reference>
<gene>
    <name evidence="3" type="ORF">D5086_0000137930</name>
</gene>
<dbReference type="AlphaFoldDB" id="A0A4U5Q5D8"/>
<name>A0A4U5Q5D8_POPAL</name>
<proteinExistence type="predicted"/>
<evidence type="ECO:0000256" key="1">
    <source>
        <dbReference type="SAM" id="Phobius"/>
    </source>
</evidence>
<dbReference type="EMBL" id="RCHU01000444">
    <property type="protein sequence ID" value="TKS04911.1"/>
    <property type="molecule type" value="Genomic_DNA"/>
</dbReference>
<feature type="signal peptide" evidence="2">
    <location>
        <begin position="1"/>
        <end position="19"/>
    </location>
</feature>
<protein>
    <submittedName>
        <fullName evidence="3">Uncharacterized protein</fullName>
    </submittedName>
</protein>
<feature type="chain" id="PRO_5020716076" evidence="2">
    <location>
        <begin position="20"/>
        <end position="132"/>
    </location>
</feature>
<sequence length="132" mass="14592">MSNFRACWCFTFFTCRGNASPFFFKAAFISVILDSVSGEALALHKEIMAFPYVLMVSPSCPIMNKAGIPLMLKILQRPCHVLSLFGIASYGMLLGLVLNSLRSRSVDCKPWHALEVFLESILVAIKGGEDNL</sequence>
<organism evidence="3">
    <name type="scientific">Populus alba</name>
    <name type="common">White poplar</name>
    <dbReference type="NCBI Taxonomy" id="43335"/>
    <lineage>
        <taxon>Eukaryota</taxon>
        <taxon>Viridiplantae</taxon>
        <taxon>Streptophyta</taxon>
        <taxon>Embryophyta</taxon>
        <taxon>Tracheophyta</taxon>
        <taxon>Spermatophyta</taxon>
        <taxon>Magnoliopsida</taxon>
        <taxon>eudicotyledons</taxon>
        <taxon>Gunneridae</taxon>
        <taxon>Pentapetalae</taxon>
        <taxon>rosids</taxon>
        <taxon>fabids</taxon>
        <taxon>Malpighiales</taxon>
        <taxon>Salicaceae</taxon>
        <taxon>Saliceae</taxon>
        <taxon>Populus</taxon>
    </lineage>
</organism>
<keyword evidence="1" id="KW-0812">Transmembrane</keyword>
<evidence type="ECO:0000256" key="2">
    <source>
        <dbReference type="SAM" id="SignalP"/>
    </source>
</evidence>
<keyword evidence="1" id="KW-0472">Membrane</keyword>
<evidence type="ECO:0000313" key="3">
    <source>
        <dbReference type="EMBL" id="TKS04911.1"/>
    </source>
</evidence>
<feature type="transmembrane region" description="Helical" evidence="1">
    <location>
        <begin position="81"/>
        <end position="101"/>
    </location>
</feature>
<comment type="caution">
    <text evidence="3">The sequence shown here is derived from an EMBL/GenBank/DDBJ whole genome shotgun (WGS) entry which is preliminary data.</text>
</comment>
<keyword evidence="2" id="KW-0732">Signal</keyword>
<accession>A0A4U5Q5D8</accession>